<evidence type="ECO:0000313" key="2">
    <source>
        <dbReference type="EMBL" id="ETX09109.1"/>
    </source>
</evidence>
<dbReference type="InterPro" id="IPR016181">
    <property type="entry name" value="Acyl_CoA_acyltransferase"/>
</dbReference>
<dbReference type="EMBL" id="AZHX01000058">
    <property type="protein sequence ID" value="ETX09109.1"/>
    <property type="molecule type" value="Genomic_DNA"/>
</dbReference>
<reference evidence="2 3" key="1">
    <citation type="journal article" date="2014" name="Nature">
        <title>An environmental bacterial taxon with a large and distinct metabolic repertoire.</title>
        <authorList>
            <person name="Wilson M.C."/>
            <person name="Mori T."/>
            <person name="Ruckert C."/>
            <person name="Uria A.R."/>
            <person name="Helf M.J."/>
            <person name="Takada K."/>
            <person name="Gernert C."/>
            <person name="Steffens U.A."/>
            <person name="Heycke N."/>
            <person name="Schmitt S."/>
            <person name="Rinke C."/>
            <person name="Helfrich E.J."/>
            <person name="Brachmann A.O."/>
            <person name="Gurgui C."/>
            <person name="Wakimoto T."/>
            <person name="Kracht M."/>
            <person name="Crusemann M."/>
            <person name="Hentschel U."/>
            <person name="Abe I."/>
            <person name="Matsunaga S."/>
            <person name="Kalinowski J."/>
            <person name="Takeyama H."/>
            <person name="Piel J."/>
        </authorList>
    </citation>
    <scope>NUCLEOTIDE SEQUENCE [LARGE SCALE GENOMIC DNA]</scope>
    <source>
        <strain evidence="3">TSY2</strain>
    </source>
</reference>
<feature type="domain" description="N-acetyltransferase" evidence="1">
    <location>
        <begin position="116"/>
        <end position="246"/>
    </location>
</feature>
<evidence type="ECO:0000259" key="1">
    <source>
        <dbReference type="PROSITE" id="PS51186"/>
    </source>
</evidence>
<dbReference type="Pfam" id="PF24553">
    <property type="entry name" value="Rv0428c_C"/>
    <property type="match status" value="1"/>
</dbReference>
<accession>W4MFJ4</accession>
<organism evidence="2 3">
    <name type="scientific">Candidatus Entotheonella gemina</name>
    <dbReference type="NCBI Taxonomy" id="1429439"/>
    <lineage>
        <taxon>Bacteria</taxon>
        <taxon>Pseudomonadati</taxon>
        <taxon>Nitrospinota/Tectimicrobiota group</taxon>
        <taxon>Candidatus Tectimicrobiota</taxon>
        <taxon>Candidatus Entotheonellia</taxon>
        <taxon>Candidatus Entotheonellales</taxon>
        <taxon>Candidatus Entotheonellaceae</taxon>
        <taxon>Candidatus Entotheonella</taxon>
    </lineage>
</organism>
<name>W4MFJ4_9BACT</name>
<keyword evidence="3" id="KW-1185">Reference proteome</keyword>
<evidence type="ECO:0000313" key="3">
    <source>
        <dbReference type="Proteomes" id="UP000019140"/>
    </source>
</evidence>
<dbReference type="SUPFAM" id="SSF55729">
    <property type="entry name" value="Acyl-CoA N-acyltransferases (Nat)"/>
    <property type="match status" value="1"/>
</dbReference>
<dbReference type="PROSITE" id="PS51186">
    <property type="entry name" value="GNAT"/>
    <property type="match status" value="1"/>
</dbReference>
<sequence length="246" mass="28229">MKPDTRHIEEAALNAWPALHTLVYDGWLLRFANGYTKRANSVVPLYTGTQPLDEKIAYCEHMYQQQKQPVIFRLPSFVEGVDELDAALAEKGYQYLDETIVQVSDLGQAAYTQPDRAYNMLYPDHWLPMYHQMEQGRTDSETHERILQAIMNPTCYIAIIEGQNVACGLGVYECGYVGLFDIVTDPAHRQQGYGMDVVQSLLAWGQEVYDADYAYLQVMADNAPALGLYSKFGFEECYRYWYRVKV</sequence>
<dbReference type="AlphaFoldDB" id="W4MFJ4"/>
<dbReference type="InterPro" id="IPR056935">
    <property type="entry name" value="Rv0428c-like_C"/>
</dbReference>
<gene>
    <name evidence="2" type="ORF">ETSY2_01460</name>
</gene>
<dbReference type="Gene3D" id="3.40.630.30">
    <property type="match status" value="1"/>
</dbReference>
<dbReference type="HOGENOM" id="CLU_048109_0_1_7"/>
<proteinExistence type="predicted"/>
<dbReference type="PATRIC" id="fig|1429439.4.peg.250"/>
<dbReference type="InterPro" id="IPR000182">
    <property type="entry name" value="GNAT_dom"/>
</dbReference>
<comment type="caution">
    <text evidence="2">The sequence shown here is derived from an EMBL/GenBank/DDBJ whole genome shotgun (WGS) entry which is preliminary data.</text>
</comment>
<dbReference type="GO" id="GO:0016747">
    <property type="term" value="F:acyltransferase activity, transferring groups other than amino-acyl groups"/>
    <property type="evidence" value="ECO:0007669"/>
    <property type="project" value="InterPro"/>
</dbReference>
<protein>
    <recommendedName>
        <fullName evidence="1">N-acetyltransferase domain-containing protein</fullName>
    </recommendedName>
</protein>
<dbReference type="CDD" id="cd04301">
    <property type="entry name" value="NAT_SF"/>
    <property type="match status" value="1"/>
</dbReference>
<dbReference type="Proteomes" id="UP000019140">
    <property type="component" value="Unassembled WGS sequence"/>
</dbReference>